<dbReference type="OrthoDB" id="195574at2157"/>
<dbReference type="InterPro" id="IPR014277">
    <property type="entry name" value="Orc1/Cdc6_arc"/>
</dbReference>
<dbReference type="Proteomes" id="UP000037729">
    <property type="component" value="Unassembled WGS sequence"/>
</dbReference>
<dbReference type="NCBIfam" id="TIGR02928">
    <property type="entry name" value="orc1/cdc6 family replication initiation protein"/>
    <property type="match status" value="1"/>
</dbReference>
<dbReference type="GO" id="GO:0016887">
    <property type="term" value="F:ATP hydrolysis activity"/>
    <property type="evidence" value="ECO:0007669"/>
    <property type="project" value="InterPro"/>
</dbReference>
<keyword evidence="2 5" id="KW-0235">DNA replication</keyword>
<gene>
    <name evidence="7" type="ORF">AMS69_18050</name>
    <name evidence="8" type="ORF">GOC83_09080</name>
</gene>
<evidence type="ECO:0000259" key="6">
    <source>
        <dbReference type="SMART" id="SM01074"/>
    </source>
</evidence>
<evidence type="ECO:0000256" key="2">
    <source>
        <dbReference type="ARBA" id="ARBA00022705"/>
    </source>
</evidence>
<dbReference type="InterPro" id="IPR027417">
    <property type="entry name" value="P-loop_NTPase"/>
</dbReference>
<feature type="binding site" evidence="5">
    <location>
        <begin position="66"/>
        <end position="70"/>
    </location>
    <ligand>
        <name>ATP</name>
        <dbReference type="ChEBI" id="CHEBI:30616"/>
    </ligand>
</feature>
<proteinExistence type="inferred from homology"/>
<accession>A0A0N0BMU2</accession>
<dbReference type="InterPro" id="IPR049945">
    <property type="entry name" value="AAA_22"/>
</dbReference>
<dbReference type="InterPro" id="IPR055237">
    <property type="entry name" value="Cdc6_lid"/>
</dbReference>
<dbReference type="Pfam" id="PF09079">
    <property type="entry name" value="WHD_Cdc6"/>
    <property type="match status" value="1"/>
</dbReference>
<reference evidence="7 9" key="1">
    <citation type="submission" date="2015-08" db="EMBL/GenBank/DDBJ databases">
        <title>Genomes of Isolates from Cabo Rojo, PR.</title>
        <authorList>
            <person name="Sanchez-Nieves R.L."/>
            <person name="Montalvo-Rodriguez R."/>
        </authorList>
    </citation>
    <scope>NUCLEOTIDE SEQUENCE [LARGE SCALE GENOMIC DNA]</scope>
    <source>
        <strain evidence="7 9">SL3</strain>
    </source>
</reference>
<dbReference type="CDD" id="cd08768">
    <property type="entry name" value="Cdc6_C"/>
    <property type="match status" value="1"/>
</dbReference>
<keyword evidence="9" id="KW-1185">Reference proteome</keyword>
<keyword evidence="7" id="KW-0131">Cell cycle</keyword>
<dbReference type="PANTHER" id="PTHR10763">
    <property type="entry name" value="CELL DIVISION CONTROL PROTEIN 6-RELATED"/>
    <property type="match status" value="1"/>
</dbReference>
<dbReference type="GO" id="GO:0051301">
    <property type="term" value="P:cell division"/>
    <property type="evidence" value="ECO:0007669"/>
    <property type="project" value="UniProtKB-KW"/>
</dbReference>
<dbReference type="EMBL" id="WOWB01000001">
    <property type="protein sequence ID" value="NLV06280.1"/>
    <property type="molecule type" value="Genomic_DNA"/>
</dbReference>
<evidence type="ECO:0000256" key="4">
    <source>
        <dbReference type="ARBA" id="ARBA00022840"/>
    </source>
</evidence>
<dbReference type="GO" id="GO:0006260">
    <property type="term" value="P:DNA replication"/>
    <property type="evidence" value="ECO:0007669"/>
    <property type="project" value="UniProtKB-UniRule"/>
</dbReference>
<keyword evidence="4 5" id="KW-0067">ATP-binding</keyword>
<dbReference type="STRING" id="1705562.AMS69_18050"/>
<dbReference type="SUPFAM" id="SSF46785">
    <property type="entry name" value="Winged helix' DNA-binding domain"/>
    <property type="match status" value="1"/>
</dbReference>
<dbReference type="PANTHER" id="PTHR10763:SF22">
    <property type="entry name" value="ORC1-TYPE DNA REPLICATION PROTEIN"/>
    <property type="match status" value="1"/>
</dbReference>
<feature type="domain" description="Cdc6 C-terminal" evidence="6">
    <location>
        <begin position="314"/>
        <end position="398"/>
    </location>
</feature>
<dbReference type="Gene3D" id="3.40.50.300">
    <property type="entry name" value="P-loop containing nucleotide triphosphate hydrolases"/>
    <property type="match status" value="1"/>
</dbReference>
<dbReference type="GeneID" id="301690443"/>
<dbReference type="InterPro" id="IPR036390">
    <property type="entry name" value="WH_DNA-bd_sf"/>
</dbReference>
<sequence>MVDVNENPFDGTDAIFERKQPLKKDTFTPDTIFHRDEEIEFYINALQDVIVGHDPNNVFVYGPTGVGKTAVTKWVRDKLEEKAEAEDIPLTVVGPINCRNYRSAYALVNTLVNEFRDPENQLPESGYSTDSVFEFLYEEIEAVGGNVLIILDEIDNIPADARNDFLYELPRAEANENTPITDAKVGLIGISNDLKFVDVLEPKVKSTLGEREIKFGPYDATELRDILGYYADIAFREDVLGEDVVPLAAAFSAQERGDVRQGLRILEKAGEYARMEGADGVTEAHTRRATDTIETDELLDYFEHDLSSQQALTYLATTLALIEPKHEASTKRIYNLYSSIAESSGRRVKSERKIYEFLDQLSMQGLVRSAERNLGRKGGRKYIYEVTDDPTDIINAALQSSYSDAVPSNVNGILEHYLEDEATEFEAPDTTDDEQQNLWQFT</sequence>
<dbReference type="RefSeq" id="WP_004516282.1">
    <property type="nucleotide sequence ID" value="NZ_JAWJXX010000013.1"/>
</dbReference>
<dbReference type="SUPFAM" id="SSF52540">
    <property type="entry name" value="P-loop containing nucleoside triphosphate hydrolases"/>
    <property type="match status" value="1"/>
</dbReference>
<dbReference type="GO" id="GO:0005524">
    <property type="term" value="F:ATP binding"/>
    <property type="evidence" value="ECO:0007669"/>
    <property type="project" value="UniProtKB-UniRule"/>
</dbReference>
<dbReference type="SMART" id="SM01074">
    <property type="entry name" value="Cdc6_C"/>
    <property type="match status" value="1"/>
</dbReference>
<dbReference type="Pfam" id="PF13401">
    <property type="entry name" value="AAA_22"/>
    <property type="match status" value="1"/>
</dbReference>
<name>A0A0N0BMU2_9EURY</name>
<evidence type="ECO:0000256" key="1">
    <source>
        <dbReference type="ARBA" id="ARBA00006184"/>
    </source>
</evidence>
<dbReference type="PATRIC" id="fig|1705562.3.peg.875"/>
<dbReference type="Pfam" id="PF22703">
    <property type="entry name" value="Cdc6_lid"/>
    <property type="match status" value="1"/>
</dbReference>
<comment type="similarity">
    <text evidence="1 5">Belongs to the CDC6/cdc18 family.</text>
</comment>
<dbReference type="HAMAP" id="MF_01407">
    <property type="entry name" value="ORC1_type_DNA_replic_protein"/>
    <property type="match status" value="1"/>
</dbReference>
<evidence type="ECO:0000313" key="8">
    <source>
        <dbReference type="EMBL" id="NLV06280.1"/>
    </source>
</evidence>
<evidence type="ECO:0000313" key="9">
    <source>
        <dbReference type="Proteomes" id="UP000037729"/>
    </source>
</evidence>
<dbReference type="EMBL" id="LIUF01000009">
    <property type="protein sequence ID" value="KOX91520.1"/>
    <property type="molecule type" value="Genomic_DNA"/>
</dbReference>
<dbReference type="AlphaFoldDB" id="A0A0N0BMU2"/>
<keyword evidence="3 5" id="KW-0547">Nucleotide-binding</keyword>
<dbReference type="InterPro" id="IPR050311">
    <property type="entry name" value="ORC1/CDC6"/>
</dbReference>
<evidence type="ECO:0000313" key="7">
    <source>
        <dbReference type="EMBL" id="KOX91520.1"/>
    </source>
</evidence>
<dbReference type="Gene3D" id="1.10.8.60">
    <property type="match status" value="1"/>
</dbReference>
<evidence type="ECO:0000256" key="3">
    <source>
        <dbReference type="ARBA" id="ARBA00022741"/>
    </source>
</evidence>
<organism evidence="7 9">
    <name type="scientific">Haloarcula rubripromontorii</name>
    <dbReference type="NCBI Taxonomy" id="1705562"/>
    <lineage>
        <taxon>Archaea</taxon>
        <taxon>Methanobacteriati</taxon>
        <taxon>Methanobacteriota</taxon>
        <taxon>Stenosarchaea group</taxon>
        <taxon>Halobacteria</taxon>
        <taxon>Halobacteriales</taxon>
        <taxon>Haloarculaceae</taxon>
        <taxon>Haloarcula</taxon>
    </lineage>
</organism>
<reference evidence="8" key="2">
    <citation type="submission" date="2019-12" db="EMBL/GenBank/DDBJ databases">
        <title>The whole-genome sequencing of Haloarcula japonica strain pws8.</title>
        <authorList>
            <person name="Verma D.K."/>
            <person name="Gopal K."/>
            <person name="Prasad E.S."/>
        </authorList>
    </citation>
    <scope>NUCLEOTIDE SEQUENCE</scope>
    <source>
        <strain evidence="8">Pws8</strain>
    </source>
</reference>
<evidence type="ECO:0000256" key="5">
    <source>
        <dbReference type="HAMAP-Rule" id="MF_01407"/>
    </source>
</evidence>
<feature type="binding site" evidence="5">
    <location>
        <position position="218"/>
    </location>
    <ligand>
        <name>ATP</name>
        <dbReference type="ChEBI" id="CHEBI:30616"/>
    </ligand>
</feature>
<keyword evidence="7" id="KW-0132">Cell division</keyword>
<comment type="function">
    <text evidence="5">Involved in regulation of DNA replication.</text>
</comment>
<dbReference type="InterPro" id="IPR036388">
    <property type="entry name" value="WH-like_DNA-bd_sf"/>
</dbReference>
<dbReference type="Gene3D" id="1.10.10.10">
    <property type="entry name" value="Winged helix-like DNA-binding domain superfamily/Winged helix DNA-binding domain"/>
    <property type="match status" value="1"/>
</dbReference>
<protein>
    <recommendedName>
        <fullName evidence="5">ORC1-type DNA replication protein</fullName>
    </recommendedName>
</protein>
<dbReference type="InterPro" id="IPR015163">
    <property type="entry name" value="Cdc6_C"/>
</dbReference>
<dbReference type="Proteomes" id="UP000610611">
    <property type="component" value="Unassembled WGS sequence"/>
</dbReference>
<comment type="caution">
    <text evidence="7">The sequence shown here is derived from an EMBL/GenBank/DDBJ whole genome shotgun (WGS) entry which is preliminary data.</text>
</comment>
<comment type="caution">
    <text evidence="5">Lacks conserved residue(s) required for the propagation of feature annotation.</text>
</comment>